<organism evidence="1 2">
    <name type="scientific">Strongylus vulgaris</name>
    <name type="common">Blood worm</name>
    <dbReference type="NCBI Taxonomy" id="40348"/>
    <lineage>
        <taxon>Eukaryota</taxon>
        <taxon>Metazoa</taxon>
        <taxon>Ecdysozoa</taxon>
        <taxon>Nematoda</taxon>
        <taxon>Chromadorea</taxon>
        <taxon>Rhabditida</taxon>
        <taxon>Rhabditina</taxon>
        <taxon>Rhabditomorpha</taxon>
        <taxon>Strongyloidea</taxon>
        <taxon>Strongylidae</taxon>
        <taxon>Strongylus</taxon>
    </lineage>
</organism>
<feature type="non-terminal residue" evidence="1">
    <location>
        <position position="1"/>
    </location>
</feature>
<evidence type="ECO:0000313" key="1">
    <source>
        <dbReference type="EMBL" id="VDM71075.1"/>
    </source>
</evidence>
<dbReference type="EMBL" id="UYYB01018711">
    <property type="protein sequence ID" value="VDM71075.1"/>
    <property type="molecule type" value="Genomic_DNA"/>
</dbReference>
<proteinExistence type="predicted"/>
<name>A0A3P7KJH5_STRVU</name>
<sequence>LPSVGTVEADEGDEVNVLVVLDFSRVGGISGGDVLVELATGEGDALRISVTLAVMSSAITVEDGVALGVVDKSEVSSEEERLLVLMLDVPLSVSVVPDAALVVCWPADSGTVTSNEDVLVVLTKGTPDVVLPTPATPPVEEEVLTVLASDNATDGELPSSILFGLEVIVTSEEDGSVVLISTLDGELPILSAPLVGDIVLVTLVRNNTSGEVEAVPSTLLELEEMVTSEEGVLLIVLCDGVPGVAVTSGIGLLVLLAPTSVVSFVSGENADVVSVAPLVVLIVKEVTLSVLEVALTSEEEVLVISFASGVVPVVSLTLPELGVTIPALDVMVVVLEVLVTFDRDELVINPLVVLAFPSAVAVAGVALGDVVTSEGAILVVLAPGEVLSVSVLLRLGTVTSGEGLPLISSVVVPAVTSGEGLPVISSVVVPAI</sequence>
<gene>
    <name evidence="1" type="ORF">SVUK_LOCUS6073</name>
</gene>
<reference evidence="1 2" key="1">
    <citation type="submission" date="2018-11" db="EMBL/GenBank/DDBJ databases">
        <authorList>
            <consortium name="Pathogen Informatics"/>
        </authorList>
    </citation>
    <scope>NUCLEOTIDE SEQUENCE [LARGE SCALE GENOMIC DNA]</scope>
</reference>
<dbReference type="Proteomes" id="UP000270094">
    <property type="component" value="Unassembled WGS sequence"/>
</dbReference>
<evidence type="ECO:0000313" key="2">
    <source>
        <dbReference type="Proteomes" id="UP000270094"/>
    </source>
</evidence>
<accession>A0A3P7KJH5</accession>
<keyword evidence="2" id="KW-1185">Reference proteome</keyword>
<dbReference type="AlphaFoldDB" id="A0A3P7KJH5"/>
<feature type="non-terminal residue" evidence="1">
    <location>
        <position position="432"/>
    </location>
</feature>
<protein>
    <submittedName>
        <fullName evidence="1">Uncharacterized protein</fullName>
    </submittedName>
</protein>